<feature type="region of interest" description="Disordered" evidence="1">
    <location>
        <begin position="675"/>
        <end position="702"/>
    </location>
</feature>
<dbReference type="OrthoDB" id="6751426at2"/>
<dbReference type="AlphaFoldDB" id="A0A4P7PKH8"/>
<gene>
    <name evidence="2" type="ORF">EPZ47_22405</name>
</gene>
<dbReference type="RefSeq" id="WP_135846727.1">
    <property type="nucleotide sequence ID" value="NZ_CP035088.1"/>
</dbReference>
<evidence type="ECO:0000313" key="2">
    <source>
        <dbReference type="EMBL" id="QBZ91329.1"/>
    </source>
</evidence>
<name>A0A4P7PKH8_9PSED</name>
<dbReference type="KEGG" id="pvk:EPZ47_22405"/>
<evidence type="ECO:0000256" key="1">
    <source>
        <dbReference type="SAM" id="MobiDB-lite"/>
    </source>
</evidence>
<accession>A0A4P7PKH8</accession>
<dbReference type="Proteomes" id="UP000296468">
    <property type="component" value="Chromosome"/>
</dbReference>
<sequence length="945" mass="103948">MATNSIADIVEKMKEGSITWGWGAVCVFNRERLNRVLQQQWLDKYDGSNYLPTFSGTMDLNTPATEYGIMKNILLGKPLLSFEPARLDTSRAKLTLSILGGNFSVHDKTVGLLYEFDITEAHGYTLTVELDLSLVVGVVDRLGRVTLDLSKGTRFSCNLVGPSDSQAKLGEYFDQRFKALPPEEQVYVLGILDLKGGSDLTPTNFIVLTQRAPGAAVAGAKNAADGAVVVMVKLRGSAHGGDIPPPERFPYLIPDDSDQDYSATIVLAQEYVDRSDDDKLELIHSLLFPGQKNTFVEHTRREPADLVIFGSLAPSSTSLIIEPGVHVMKAGGEPVEFKAYLNGAAMDVSWSVRSLNSNTSAGSINPTSGLYQPVAAADLGRELVRNIITASYVDPQTKLKHKVQALLLVTTQSMTISPGVVARIEGETNTVTFVATALKGATLTWKQPTYGRLSATGNTAIYTPPSAAVLLALPEFTVVDTITVEDDTGETVEAAVVLTRAAPTLEIEPRYSANVGRSATVTLTEKSGAPATIERIWRVIGDGTVSNDGVYTAPATPRRPYDIVRCEISASGMLVYAGYSIIKLASHIEEARWSGLTSFKLVSLRSDQLFANGFQQLSLQAVIQTNGDARLTQEEEDSLRMVYVGSNQLVPEVPALQEGIEDEGSPEAERRWAQTRDFNRFKPYPGSAPRETQPEPDDRASLPSRVDVFMVTRATKATQFYALFKDELGHPWRSDVEPTPGHPDGIIQFTPVPPPTPHIDHYKLTRQRIDGGGGSDPDSDYDFDWYLKTTDYWALTYLREGQVGVDFLRAEVRGLRSIVQWESPAPNETMFSYTGYGYNDPLKPSDGNIMRYETLLVQNLGLPVQTEMKPGHSLAEGKFRIGLFRCEHSDGIRQDQREKLHPLRAKKINVYLTDDEGNQHSLAIGFPASDRNRLYVDHFDDSEQV</sequence>
<protein>
    <submittedName>
        <fullName evidence="2">Uncharacterized protein</fullName>
    </submittedName>
</protein>
<dbReference type="EMBL" id="CP035088">
    <property type="protein sequence ID" value="QBZ91329.1"/>
    <property type="molecule type" value="Genomic_DNA"/>
</dbReference>
<proteinExistence type="predicted"/>
<evidence type="ECO:0000313" key="3">
    <source>
        <dbReference type="Proteomes" id="UP000296468"/>
    </source>
</evidence>
<reference evidence="2 3" key="1">
    <citation type="journal article" date="2019" name="Front. Microbiol.">
        <title>In silico and Genetic Analyses of Cyclic Lipopeptide Synthetic Gene Clusters in Pseudomonas sp. 11K1.</title>
        <authorList>
            <person name="Zhao H."/>
            <person name="Liu Y.P."/>
            <person name="Zhang L.Q."/>
        </authorList>
    </citation>
    <scope>NUCLEOTIDE SEQUENCE [LARGE SCALE GENOMIC DNA]</scope>
    <source>
        <strain evidence="2 3">11K1</strain>
    </source>
</reference>
<organism evidence="2 3">
    <name type="scientific">Pseudomonas viciae</name>
    <dbReference type="NCBI Taxonomy" id="2505979"/>
    <lineage>
        <taxon>Bacteria</taxon>
        <taxon>Pseudomonadati</taxon>
        <taxon>Pseudomonadota</taxon>
        <taxon>Gammaproteobacteria</taxon>
        <taxon>Pseudomonadales</taxon>
        <taxon>Pseudomonadaceae</taxon>
        <taxon>Pseudomonas</taxon>
    </lineage>
</organism>